<dbReference type="EMBL" id="BAAAZG010000056">
    <property type="protein sequence ID" value="GAA4097602.1"/>
    <property type="molecule type" value="Genomic_DNA"/>
</dbReference>
<dbReference type="CDD" id="cd02440">
    <property type="entry name" value="AdoMet_MTases"/>
    <property type="match status" value="1"/>
</dbReference>
<evidence type="ECO:0000256" key="3">
    <source>
        <dbReference type="ARBA" id="ARBA00011890"/>
    </source>
</evidence>
<dbReference type="SUPFAM" id="SSF53335">
    <property type="entry name" value="S-adenosyl-L-methionine-dependent methyltransferases"/>
    <property type="match status" value="1"/>
</dbReference>
<dbReference type="PANTHER" id="PTHR11579">
    <property type="entry name" value="PROTEIN-L-ISOASPARTATE O-METHYLTRANSFERASE"/>
    <property type="match status" value="1"/>
</dbReference>
<dbReference type="Proteomes" id="UP001500683">
    <property type="component" value="Unassembled WGS sequence"/>
</dbReference>
<proteinExistence type="inferred from homology"/>
<evidence type="ECO:0000313" key="13">
    <source>
        <dbReference type="Proteomes" id="UP001500683"/>
    </source>
</evidence>
<dbReference type="InterPro" id="IPR000682">
    <property type="entry name" value="PCMT"/>
</dbReference>
<organism evidence="12 13">
    <name type="scientific">Actinomadura miaoliensis</name>
    <dbReference type="NCBI Taxonomy" id="430685"/>
    <lineage>
        <taxon>Bacteria</taxon>
        <taxon>Bacillati</taxon>
        <taxon>Actinomycetota</taxon>
        <taxon>Actinomycetes</taxon>
        <taxon>Streptosporangiales</taxon>
        <taxon>Thermomonosporaceae</taxon>
        <taxon>Actinomadura</taxon>
    </lineage>
</organism>
<name>A0ABP7WV19_9ACTN</name>
<evidence type="ECO:0000256" key="4">
    <source>
        <dbReference type="ARBA" id="ARBA00013346"/>
    </source>
</evidence>
<dbReference type="InterPro" id="IPR029063">
    <property type="entry name" value="SAM-dependent_MTases_sf"/>
</dbReference>
<sequence>MCFVRWDGEAVNARDAVAAVPREPFIPDRVFVRDEAGWLVPVHRCDDPERWRELVTADAPVVTRVGPDPALPAEVCDPATGKGMTSTSSSSAPFAMARVIEAMEVEPGMRVLEIGTGTGYNAAVLARLVGGGNVVSVEIDPAVASQAREALRTVGSPVRVVVGDGEEGFPPGAPYDRIVATASVHTVPYAWVRQTRLGGLIVVPLAPVVHPDWPLAVLRVRGDGTARGRCVGPSPFMPLRAQQVSVRSVQEAEERWEAAGRPEPNRYGLTVTPEGQRVWLDSPANTIT</sequence>
<comment type="similarity">
    <text evidence="2">Belongs to the methyltransferase superfamily. L-isoaspartyl/D-aspartyl protein methyltransferase family.</text>
</comment>
<comment type="subcellular location">
    <subcellularLocation>
        <location evidence="1">Cytoplasm</location>
    </subcellularLocation>
</comment>
<evidence type="ECO:0000256" key="9">
    <source>
        <dbReference type="ARBA" id="ARBA00030757"/>
    </source>
</evidence>
<dbReference type="Gene3D" id="3.40.50.150">
    <property type="entry name" value="Vaccinia Virus protein VP39"/>
    <property type="match status" value="1"/>
</dbReference>
<dbReference type="PROSITE" id="PS01279">
    <property type="entry name" value="PCMT"/>
    <property type="match status" value="1"/>
</dbReference>
<evidence type="ECO:0000256" key="10">
    <source>
        <dbReference type="ARBA" id="ARBA00031323"/>
    </source>
</evidence>
<dbReference type="EC" id="2.1.1.77" evidence="3"/>
<evidence type="ECO:0000256" key="7">
    <source>
        <dbReference type="ARBA" id="ARBA00022679"/>
    </source>
</evidence>
<keyword evidence="13" id="KW-1185">Reference proteome</keyword>
<dbReference type="Pfam" id="PF01135">
    <property type="entry name" value="PCMT"/>
    <property type="match status" value="1"/>
</dbReference>
<evidence type="ECO:0000256" key="5">
    <source>
        <dbReference type="ARBA" id="ARBA00022490"/>
    </source>
</evidence>
<keyword evidence="5" id="KW-0963">Cytoplasm</keyword>
<accession>A0ABP7WV19</accession>
<comment type="caution">
    <text evidence="12">The sequence shown here is derived from an EMBL/GenBank/DDBJ whole genome shotgun (WGS) entry which is preliminary data.</text>
</comment>
<protein>
    <recommendedName>
        <fullName evidence="4">Protein-L-isoaspartate O-methyltransferase</fullName>
        <ecNumber evidence="3">2.1.1.77</ecNumber>
    </recommendedName>
    <alternativeName>
        <fullName evidence="11">L-isoaspartyl protein carboxyl methyltransferase</fullName>
    </alternativeName>
    <alternativeName>
        <fullName evidence="9">Protein L-isoaspartyl methyltransferase</fullName>
    </alternativeName>
    <alternativeName>
        <fullName evidence="10">Protein-beta-aspartate methyltransferase</fullName>
    </alternativeName>
</protein>
<evidence type="ECO:0000256" key="1">
    <source>
        <dbReference type="ARBA" id="ARBA00004496"/>
    </source>
</evidence>
<dbReference type="PANTHER" id="PTHR11579:SF0">
    <property type="entry name" value="PROTEIN-L-ISOASPARTATE(D-ASPARTATE) O-METHYLTRANSFERASE"/>
    <property type="match status" value="1"/>
</dbReference>
<gene>
    <name evidence="12" type="ORF">GCM10022214_72120</name>
</gene>
<keyword evidence="7" id="KW-0808">Transferase</keyword>
<evidence type="ECO:0000256" key="8">
    <source>
        <dbReference type="ARBA" id="ARBA00022691"/>
    </source>
</evidence>
<evidence type="ECO:0000256" key="2">
    <source>
        <dbReference type="ARBA" id="ARBA00005369"/>
    </source>
</evidence>
<keyword evidence="6" id="KW-0489">Methyltransferase</keyword>
<evidence type="ECO:0000313" key="12">
    <source>
        <dbReference type="EMBL" id="GAA4097602.1"/>
    </source>
</evidence>
<reference evidence="13" key="1">
    <citation type="journal article" date="2019" name="Int. J. Syst. Evol. Microbiol.">
        <title>The Global Catalogue of Microorganisms (GCM) 10K type strain sequencing project: providing services to taxonomists for standard genome sequencing and annotation.</title>
        <authorList>
            <consortium name="The Broad Institute Genomics Platform"/>
            <consortium name="The Broad Institute Genome Sequencing Center for Infectious Disease"/>
            <person name="Wu L."/>
            <person name="Ma J."/>
        </authorList>
    </citation>
    <scope>NUCLEOTIDE SEQUENCE [LARGE SCALE GENOMIC DNA]</scope>
    <source>
        <strain evidence="13">JCM 16702</strain>
    </source>
</reference>
<evidence type="ECO:0000256" key="6">
    <source>
        <dbReference type="ARBA" id="ARBA00022603"/>
    </source>
</evidence>
<evidence type="ECO:0000256" key="11">
    <source>
        <dbReference type="ARBA" id="ARBA00031350"/>
    </source>
</evidence>
<keyword evidence="8" id="KW-0949">S-adenosyl-L-methionine</keyword>